<dbReference type="OrthoDB" id="10251048at2759"/>
<dbReference type="InterPro" id="IPR006353">
    <property type="entry name" value="HAD-SF_hydro_IIA_CECR5"/>
</dbReference>
<reference evidence="1 2" key="1">
    <citation type="journal article" date="2019" name="Front. Genet.">
        <title>Whole-Genome Sequencing of the Opportunistic Yeast Pathogen Candida inconspicua Uncovers Its Hybrid Origin.</title>
        <authorList>
            <person name="Mixao V."/>
            <person name="Hansen A.P."/>
            <person name="Saus E."/>
            <person name="Boekhout T."/>
            <person name="Lass-Florl C."/>
            <person name="Gabaldon T."/>
        </authorList>
    </citation>
    <scope>NUCLEOTIDE SEQUENCE [LARGE SCALE GENOMIC DNA]</scope>
    <source>
        <strain evidence="1 2">CBS 180</strain>
    </source>
</reference>
<organism evidence="1 2">
    <name type="scientific">Pichia inconspicua</name>
    <dbReference type="NCBI Taxonomy" id="52247"/>
    <lineage>
        <taxon>Eukaryota</taxon>
        <taxon>Fungi</taxon>
        <taxon>Dikarya</taxon>
        <taxon>Ascomycota</taxon>
        <taxon>Saccharomycotina</taxon>
        <taxon>Pichiomycetes</taxon>
        <taxon>Pichiales</taxon>
        <taxon>Pichiaceae</taxon>
        <taxon>Pichia</taxon>
    </lineage>
</organism>
<dbReference type="AlphaFoldDB" id="A0A4T0WXQ8"/>
<dbReference type="PANTHER" id="PTHR14269">
    <property type="entry name" value="CDP-DIACYLGLYCEROL--GLYCEROL-3-PHOSPHATE 3-PHOSPHATIDYLTRANSFERASE-RELATED"/>
    <property type="match status" value="1"/>
</dbReference>
<accession>A0A4T0WXQ8</accession>
<gene>
    <name evidence="1" type="ORF">CANINC_004416</name>
</gene>
<dbReference type="PANTHER" id="PTHR14269:SF57">
    <property type="entry name" value="SUPERFAMILY HYDROLASE, PUTATIVE (AFU_ORTHOLOGUE AFUA_2G02580)-RELATED"/>
    <property type="match status" value="1"/>
</dbReference>
<evidence type="ECO:0008006" key="3">
    <source>
        <dbReference type="Google" id="ProtNLM"/>
    </source>
</evidence>
<dbReference type="InterPro" id="IPR050324">
    <property type="entry name" value="CDP-alcohol_PTase-I"/>
</dbReference>
<dbReference type="STRING" id="52247.A0A4T0WXQ8"/>
<dbReference type="Pfam" id="PF13344">
    <property type="entry name" value="Hydrolase_6"/>
    <property type="match status" value="1"/>
</dbReference>
<dbReference type="SUPFAM" id="SSF56784">
    <property type="entry name" value="HAD-like"/>
    <property type="match status" value="1"/>
</dbReference>
<dbReference type="Pfam" id="PF13242">
    <property type="entry name" value="Hydrolase_like"/>
    <property type="match status" value="1"/>
</dbReference>
<dbReference type="GO" id="GO:0046474">
    <property type="term" value="P:glycerophospholipid biosynthetic process"/>
    <property type="evidence" value="ECO:0007669"/>
    <property type="project" value="TreeGrafter"/>
</dbReference>
<keyword evidence="2" id="KW-1185">Reference proteome</keyword>
<protein>
    <recommendedName>
        <fullName evidence="3">TIGR01456 family HAD hydrolase</fullName>
    </recommendedName>
</protein>
<name>A0A4T0WXQ8_9ASCO</name>
<proteinExistence type="predicted"/>
<evidence type="ECO:0000313" key="2">
    <source>
        <dbReference type="Proteomes" id="UP000307173"/>
    </source>
</evidence>
<dbReference type="InterPro" id="IPR023214">
    <property type="entry name" value="HAD_sf"/>
</dbReference>
<sequence length="394" mass="44379">MYRLQIVRISKRKLSSTVPRAPIGFVFDIDGVLMQSRNPIVPFASNTLQMLRTNKIPFALLTNGGGQLEETRINFLNSCLSPVNSISNLIDIGLDSDHNILTTDQLVQSHTPLKQLTNKFKRVLVIGGPDPNAREVILSYGFEEVIRPIDIIRAAPEIWPFTRYTTHEISNHSLSPDISEIDLRSIDAIFVINDPRDMGSDLQITIDALCCDNGVITTRRKDLNSSIPSIPIIFSNMDLQWSTGYSIPRFGVGAFRIAIKELYKTLNQGKELEEQTIGKPWPINFAYAEHVLNNEWLKISNNQFSNDLKISTNFGSKPTEQLIEKVYMVGDNPESDIRGGNDYGWETILVKTGVYKDGDFEINKSLSKPTLGIYDNVWDGVYEALKKNNIDINL</sequence>
<evidence type="ECO:0000313" key="1">
    <source>
        <dbReference type="EMBL" id="TID15450.1"/>
    </source>
</evidence>
<dbReference type="EMBL" id="SELW01000653">
    <property type="protein sequence ID" value="TID15450.1"/>
    <property type="molecule type" value="Genomic_DNA"/>
</dbReference>
<dbReference type="Gene3D" id="3.40.50.1000">
    <property type="entry name" value="HAD superfamily/HAD-like"/>
    <property type="match status" value="2"/>
</dbReference>
<dbReference type="InterPro" id="IPR036412">
    <property type="entry name" value="HAD-like_sf"/>
</dbReference>
<dbReference type="InterPro" id="IPR006357">
    <property type="entry name" value="HAD-SF_hydro_IIA"/>
</dbReference>
<comment type="caution">
    <text evidence="1">The sequence shown here is derived from an EMBL/GenBank/DDBJ whole genome shotgun (WGS) entry which is preliminary data.</text>
</comment>
<dbReference type="NCBIfam" id="TIGR01456">
    <property type="entry name" value="CECR5"/>
    <property type="match status" value="1"/>
</dbReference>
<dbReference type="NCBIfam" id="TIGR01460">
    <property type="entry name" value="HAD-SF-IIA"/>
    <property type="match status" value="1"/>
</dbReference>
<dbReference type="GO" id="GO:0005739">
    <property type="term" value="C:mitochondrion"/>
    <property type="evidence" value="ECO:0007669"/>
    <property type="project" value="TreeGrafter"/>
</dbReference>
<dbReference type="Proteomes" id="UP000307173">
    <property type="component" value="Unassembled WGS sequence"/>
</dbReference>